<accession>A0ABS3L3I0</accession>
<organism evidence="1 2">
    <name type="scientific">Staphylococcus nepalensis</name>
    <dbReference type="NCBI Taxonomy" id="214473"/>
    <lineage>
        <taxon>Bacteria</taxon>
        <taxon>Bacillati</taxon>
        <taxon>Bacillota</taxon>
        <taxon>Bacilli</taxon>
        <taxon>Bacillales</taxon>
        <taxon>Staphylococcaceae</taxon>
        <taxon>Staphylococcus</taxon>
    </lineage>
</organism>
<gene>
    <name evidence="1" type="ORF">J3T88_06440</name>
</gene>
<name>A0ABS3L3I0_9STAP</name>
<evidence type="ECO:0000313" key="1">
    <source>
        <dbReference type="EMBL" id="MBO1226964.1"/>
    </source>
</evidence>
<protein>
    <recommendedName>
        <fullName evidence="3">Phage protein</fullName>
    </recommendedName>
</protein>
<dbReference type="NCBIfam" id="NF047360">
    <property type="entry name" value="tail_chap_PVL"/>
    <property type="match status" value="1"/>
</dbReference>
<comment type="caution">
    <text evidence="1">The sequence shown here is derived from an EMBL/GenBank/DDBJ whole genome shotgun (WGS) entry which is preliminary data.</text>
</comment>
<dbReference type="Proteomes" id="UP000664081">
    <property type="component" value="Unassembled WGS sequence"/>
</dbReference>
<evidence type="ECO:0008006" key="3">
    <source>
        <dbReference type="Google" id="ProtNLM"/>
    </source>
</evidence>
<dbReference type="Pfam" id="PF23857">
    <property type="entry name" value="Phage_TAC_19"/>
    <property type="match status" value="1"/>
</dbReference>
<keyword evidence="2" id="KW-1185">Reference proteome</keyword>
<proteinExistence type="predicted"/>
<dbReference type="EMBL" id="JAFNLT010000004">
    <property type="protein sequence ID" value="MBO1226964.1"/>
    <property type="molecule type" value="Genomic_DNA"/>
</dbReference>
<evidence type="ECO:0000313" key="2">
    <source>
        <dbReference type="Proteomes" id="UP000664081"/>
    </source>
</evidence>
<dbReference type="RefSeq" id="WP_207572597.1">
    <property type="nucleotide sequence ID" value="NZ_JAFNLQ010000014.1"/>
</dbReference>
<dbReference type="InterPro" id="IPR057006">
    <property type="entry name" value="Phage_TAC_19"/>
</dbReference>
<sequence>MASKLKRNYINLVEDPKAEEIKLETFLTPHFIPLDTLYEATDIMAELEDVERGEKEMSFKEQMDKLIDVVVKIYNDQFTKKDVRTRLHAPDAVEALQKQVEFIANGQQDEETKKFVESMSKVK</sequence>
<reference evidence="1 2" key="1">
    <citation type="submission" date="2021-03" db="EMBL/GenBank/DDBJ databases">
        <title>Staphylococci and Mammaliicocci in bats.</title>
        <authorList>
            <person name="Fountain K."/>
        </authorList>
    </citation>
    <scope>NUCLEOTIDE SEQUENCE [LARGE SCALE GENOMIC DNA]</scope>
    <source>
        <strain evidence="1 2">18_1_E_SW</strain>
    </source>
</reference>